<accession>A0A7J7IJD9</accession>
<evidence type="ECO:0000313" key="2">
    <source>
        <dbReference type="EMBL" id="KAF6003195.1"/>
    </source>
</evidence>
<feature type="compositionally biased region" description="Polar residues" evidence="1">
    <location>
        <begin position="443"/>
        <end position="457"/>
    </location>
</feature>
<dbReference type="EMBL" id="VWRR01000007">
    <property type="protein sequence ID" value="KAF6003195.1"/>
    <property type="molecule type" value="Genomic_DNA"/>
</dbReference>
<reference evidence="2 3" key="1">
    <citation type="journal article" date="2020" name="J. Phycol.">
        <title>Comparative genome analysis reveals Cyanidiococcus gen. nov., a new extremophilic red algal genus sister to Cyanidioschyzon (Cyanidioschyzonaceae, Rhodophyta).</title>
        <authorList>
            <person name="Liu S.-L."/>
            <person name="Chiang Y.-R."/>
            <person name="Yoon H.S."/>
            <person name="Fu H.-Y."/>
        </authorList>
    </citation>
    <scope>NUCLEOTIDE SEQUENCE [LARGE SCALE GENOMIC DNA]</scope>
    <source>
        <strain evidence="2 3">THAL066</strain>
    </source>
</reference>
<dbReference type="Proteomes" id="UP000530660">
    <property type="component" value="Unassembled WGS sequence"/>
</dbReference>
<feature type="compositionally biased region" description="Basic and acidic residues" evidence="1">
    <location>
        <begin position="725"/>
        <end position="734"/>
    </location>
</feature>
<name>A0A7J7IJD9_9RHOD</name>
<protein>
    <submittedName>
        <fullName evidence="2">Uncharacterized protein</fullName>
    </submittedName>
</protein>
<proteinExistence type="predicted"/>
<evidence type="ECO:0000256" key="1">
    <source>
        <dbReference type="SAM" id="MobiDB-lite"/>
    </source>
</evidence>
<comment type="caution">
    <text evidence="2">The sequence shown here is derived from an EMBL/GenBank/DDBJ whole genome shotgun (WGS) entry which is preliminary data.</text>
</comment>
<keyword evidence="3" id="KW-1185">Reference proteome</keyword>
<dbReference type="AlphaFoldDB" id="A0A7J7IJD9"/>
<organism evidence="2 3">
    <name type="scientific">Cyanidiococcus yangmingshanensis</name>
    <dbReference type="NCBI Taxonomy" id="2690220"/>
    <lineage>
        <taxon>Eukaryota</taxon>
        <taxon>Rhodophyta</taxon>
        <taxon>Bangiophyceae</taxon>
        <taxon>Cyanidiales</taxon>
        <taxon>Cyanidiaceae</taxon>
        <taxon>Cyanidiococcus</taxon>
    </lineage>
</organism>
<dbReference type="OrthoDB" id="10472859at2759"/>
<feature type="region of interest" description="Disordered" evidence="1">
    <location>
        <begin position="440"/>
        <end position="506"/>
    </location>
</feature>
<sequence>MMETDSEGHIVRELLDLTGESGVIISGRALARSFSRKVQLKRPFAVQSATWRREKVAKRRKGLLLPDDLTSLLPCGQEINIEFVGSLKDRLDAWLGGYALSRGESHDENVSQRFSTPPCIALEDIDIFMDSALVLYVCRNCRRPVIESRVYEHILRCCPERWIVHLNECAKQITNVAGQLGRMLIDSEQHSLLISMEFPEFYFSQLVEEEDGTGKARFGRHAKRLGRLCDAKLLFLHGMQSAKASIADHTSESPCVATDLDMGLYRGGRAYFSSRAGKSSNYVEVGSKNHLNNIFTEPTRCRTFHRKYFWPRFPPTPSLLGTEGEVHPDRLDPLGRLLYMNMSWERLVQVVLPPIMKRRSTHTKNQAQTIKEHLSTREELSPASNNTIAHALLRVQNKRPAGASWLIDLRQLPQSKFGSGVFHGQSFFPQPGTFWTDPRRGMLSNNAQATPSSQKSSDGAEAWNLTPRRAGSNHLPAALPRRDSGTPALTSMAPGERSRMAALSRTGSADPLLQIGQQQEISSPQEIERQNNLASTQMQDSQRNLARLGSASNASNPHREPNQEGSRQLIHRELVEWLQKDPFFLQMLDAARERVFALSNLTQDRRQQALETLERRLMFERLRAIAQAVIFAREMPKNSRARISAASLLSTLRPMNDAQRKALGEFVRQLMATQRSTGQGPRRVEQGNEPAQTSQPRQNTQSAGSLSTRAQSQGIEFPRQQRNQVKAEPRENVKTEVGTTGVTSSEGMPNRQRSDVDLLAAIDRALGIRRDP</sequence>
<feature type="compositionally biased region" description="Polar residues" evidence="1">
    <location>
        <begin position="689"/>
        <end position="724"/>
    </location>
</feature>
<evidence type="ECO:0000313" key="3">
    <source>
        <dbReference type="Proteomes" id="UP000530660"/>
    </source>
</evidence>
<feature type="region of interest" description="Disordered" evidence="1">
    <location>
        <begin position="673"/>
        <end position="755"/>
    </location>
</feature>
<gene>
    <name evidence="2" type="ORF">F1559_000814</name>
</gene>
<feature type="compositionally biased region" description="Polar residues" evidence="1">
    <location>
        <begin position="737"/>
        <end position="747"/>
    </location>
</feature>